<proteinExistence type="predicted"/>
<dbReference type="STRING" id="36087.A0A077ZM12"/>
<dbReference type="Proteomes" id="UP000030665">
    <property type="component" value="Unassembled WGS sequence"/>
</dbReference>
<reference evidence="1" key="2">
    <citation type="submission" date="2014-03" db="EMBL/GenBank/DDBJ databases">
        <title>The whipworm genome and dual-species transcriptomics of an intimate host-pathogen interaction.</title>
        <authorList>
            <person name="Foth B.J."/>
            <person name="Tsai I.J."/>
            <person name="Reid A.J."/>
            <person name="Bancroft A.J."/>
            <person name="Nichol S."/>
            <person name="Tracey A."/>
            <person name="Holroyd N."/>
            <person name="Cotton J.A."/>
            <person name="Stanley E.J."/>
            <person name="Zarowiecki M."/>
            <person name="Liu J.Z."/>
            <person name="Huckvale T."/>
            <person name="Cooper P.J."/>
            <person name="Grencis R.K."/>
            <person name="Berriman M."/>
        </authorList>
    </citation>
    <scope>NUCLEOTIDE SEQUENCE [LARGE SCALE GENOMIC DNA]</scope>
</reference>
<dbReference type="EMBL" id="HG807373">
    <property type="protein sequence ID" value="CDW60764.1"/>
    <property type="molecule type" value="Genomic_DNA"/>
</dbReference>
<gene>
    <name evidence="1" type="ORF">TTRE_0000915701</name>
</gene>
<evidence type="ECO:0000313" key="2">
    <source>
        <dbReference type="Proteomes" id="UP000030665"/>
    </source>
</evidence>
<reference evidence="1" key="1">
    <citation type="submission" date="2014-01" db="EMBL/GenBank/DDBJ databases">
        <authorList>
            <person name="Aslett M."/>
        </authorList>
    </citation>
    <scope>NUCLEOTIDE SEQUENCE</scope>
</reference>
<name>A0A077ZM12_TRITR</name>
<organism evidence="1 2">
    <name type="scientific">Trichuris trichiura</name>
    <name type="common">Whipworm</name>
    <name type="synonym">Trichocephalus trichiurus</name>
    <dbReference type="NCBI Taxonomy" id="36087"/>
    <lineage>
        <taxon>Eukaryota</taxon>
        <taxon>Metazoa</taxon>
        <taxon>Ecdysozoa</taxon>
        <taxon>Nematoda</taxon>
        <taxon>Enoplea</taxon>
        <taxon>Dorylaimia</taxon>
        <taxon>Trichinellida</taxon>
        <taxon>Trichuridae</taxon>
        <taxon>Trichuris</taxon>
    </lineage>
</organism>
<evidence type="ECO:0000313" key="1">
    <source>
        <dbReference type="EMBL" id="CDW60764.1"/>
    </source>
</evidence>
<accession>A0A077ZM12</accession>
<sequence>MEVAIAQSTDEELQWAKEQSSLKLIPEPIKGSRHPLWKNVSSGNPRIYLPAGLRPSVFRYVFVQEEDADGIQTPRYQARTLCFAELRNQ</sequence>
<keyword evidence="2" id="KW-1185">Reference proteome</keyword>
<protein>
    <submittedName>
        <fullName evidence="1">Uncharacterized protein</fullName>
    </submittedName>
</protein>
<dbReference type="AlphaFoldDB" id="A0A077ZM12"/>